<evidence type="ECO:0000256" key="2">
    <source>
        <dbReference type="ARBA" id="ARBA00010120"/>
    </source>
</evidence>
<dbReference type="KEGG" id="nta:107772703"/>
<dbReference type="OrthoDB" id="7694678at2759"/>
<feature type="transmembrane region" description="Helical" evidence="11">
    <location>
        <begin position="90"/>
        <end position="120"/>
    </location>
</feature>
<keyword evidence="10 13" id="KW-0675">Receptor</keyword>
<accession>A0A1S3Y6U5</accession>
<dbReference type="RefSeq" id="XP_016447672.1">
    <property type="nucleotide sequence ID" value="XM_016592186.1"/>
</dbReference>
<keyword evidence="7" id="KW-0653">Protein transport</keyword>
<sequence>MGEKELQMPVKKLFLWVRRQSKNVKIFLGVVTSLALVVILKFFIKKHNHFFVLAEFVHFVGLLCLIYKLSTLKTCSGISLKTQVVTEIFLGVRLFCGYIMSAPIHFLLDLVTLVATFWVIRMMKKSKLKSSYMADLDSMPLWHLMAPCAVVAILIHPHTRHSILTDVLWAFSSYLEAISVLPQLRLMQNVQIIEPFTAHYVFALGIQRFLTCAHWIVQVYDTSGAYLYLAGRGYLWIPMVFISEIVQTFILADFCYYYIKSVMSGQLLVRLPTPV</sequence>
<evidence type="ECO:0000256" key="8">
    <source>
        <dbReference type="ARBA" id="ARBA00022989"/>
    </source>
</evidence>
<dbReference type="GeneID" id="107772703"/>
<dbReference type="AlphaFoldDB" id="A0A1S3Y6U5"/>
<dbReference type="RefSeq" id="XP_016447672.1">
    <property type="nucleotide sequence ID" value="XM_016592186.2"/>
</dbReference>
<comment type="subcellular location">
    <subcellularLocation>
        <location evidence="1">Endoplasmic reticulum membrane</location>
        <topology evidence="1">Multi-pass membrane protein</topology>
    </subcellularLocation>
</comment>
<dbReference type="PANTHER" id="PTHR10585">
    <property type="entry name" value="ER LUMEN PROTEIN RETAINING RECEPTOR"/>
    <property type="match status" value="1"/>
</dbReference>
<evidence type="ECO:0000256" key="1">
    <source>
        <dbReference type="ARBA" id="ARBA00004477"/>
    </source>
</evidence>
<keyword evidence="5" id="KW-0256">Endoplasmic reticulum</keyword>
<feature type="transmembrane region" description="Helical" evidence="11">
    <location>
        <begin position="196"/>
        <end position="216"/>
    </location>
</feature>
<dbReference type="PRINTS" id="PR00660">
    <property type="entry name" value="ERLUMENR"/>
</dbReference>
<dbReference type="OMA" id="CANWINL"/>
<evidence type="ECO:0000256" key="11">
    <source>
        <dbReference type="SAM" id="Phobius"/>
    </source>
</evidence>
<feature type="transmembrane region" description="Helical" evidence="11">
    <location>
        <begin position="236"/>
        <end position="259"/>
    </location>
</feature>
<proteinExistence type="inferred from homology"/>
<evidence type="ECO:0000256" key="6">
    <source>
        <dbReference type="ARBA" id="ARBA00022892"/>
    </source>
</evidence>
<keyword evidence="12" id="KW-1185">Reference proteome</keyword>
<feature type="transmembrane region" description="Helical" evidence="11">
    <location>
        <begin position="24"/>
        <end position="43"/>
    </location>
</feature>
<dbReference type="SMR" id="A0A1S3Y6U5"/>
<keyword evidence="8 11" id="KW-1133">Transmembrane helix</keyword>
<keyword evidence="6" id="KW-0931">ER-Golgi transport</keyword>
<dbReference type="STRING" id="4097.A0A1S3Y6U5"/>
<dbReference type="GO" id="GO:0005789">
    <property type="term" value="C:endoplasmic reticulum membrane"/>
    <property type="evidence" value="ECO:0007669"/>
    <property type="project" value="UniProtKB-SubCell"/>
</dbReference>
<dbReference type="GO" id="GO:0016192">
    <property type="term" value="P:vesicle-mediated transport"/>
    <property type="evidence" value="ECO:0007669"/>
    <property type="project" value="UniProtKB-KW"/>
</dbReference>
<gene>
    <name evidence="13" type="primary">LOC107772703</name>
</gene>
<keyword evidence="9 11" id="KW-0472">Membrane</keyword>
<evidence type="ECO:0000313" key="12">
    <source>
        <dbReference type="Proteomes" id="UP000790787"/>
    </source>
</evidence>
<dbReference type="GO" id="GO:0015031">
    <property type="term" value="P:protein transport"/>
    <property type="evidence" value="ECO:0007669"/>
    <property type="project" value="UniProtKB-KW"/>
</dbReference>
<comment type="similarity">
    <text evidence="2">Belongs to the ERD2 family.</text>
</comment>
<dbReference type="GO" id="GO:0006621">
    <property type="term" value="P:protein retention in ER lumen"/>
    <property type="evidence" value="ECO:0007669"/>
    <property type="project" value="InterPro"/>
</dbReference>
<evidence type="ECO:0000256" key="10">
    <source>
        <dbReference type="ARBA" id="ARBA00023170"/>
    </source>
</evidence>
<reference evidence="13" key="2">
    <citation type="submission" date="2025-08" db="UniProtKB">
        <authorList>
            <consortium name="RefSeq"/>
        </authorList>
    </citation>
    <scope>IDENTIFICATION</scope>
    <source>
        <tissue evidence="13">Leaf</tissue>
    </source>
</reference>
<dbReference type="Pfam" id="PF00810">
    <property type="entry name" value="ER_lumen_recept"/>
    <property type="match status" value="1"/>
</dbReference>
<dbReference type="GO" id="GO:0046923">
    <property type="term" value="F:ER retention sequence binding"/>
    <property type="evidence" value="ECO:0007669"/>
    <property type="project" value="InterPro"/>
</dbReference>
<reference evidence="12" key="1">
    <citation type="journal article" date="2014" name="Nat. Commun.">
        <title>The tobacco genome sequence and its comparison with those of tomato and potato.</title>
        <authorList>
            <person name="Sierro N."/>
            <person name="Battey J.N."/>
            <person name="Ouadi S."/>
            <person name="Bakaher N."/>
            <person name="Bovet L."/>
            <person name="Willig A."/>
            <person name="Goepfert S."/>
            <person name="Peitsch M.C."/>
            <person name="Ivanov N.V."/>
        </authorList>
    </citation>
    <scope>NUCLEOTIDE SEQUENCE [LARGE SCALE GENOMIC DNA]</scope>
</reference>
<protein>
    <submittedName>
        <fullName evidence="13">ER lumen protein-retaining receptor C28H8.4</fullName>
    </submittedName>
    <submittedName>
        <fullName evidence="13">Uncharacterized protein LOC107772703</fullName>
    </submittedName>
</protein>
<evidence type="ECO:0000256" key="5">
    <source>
        <dbReference type="ARBA" id="ARBA00022824"/>
    </source>
</evidence>
<keyword evidence="3" id="KW-0813">Transport</keyword>
<dbReference type="PaxDb" id="4097-A0A1S3Y6U5"/>
<dbReference type="Proteomes" id="UP000790787">
    <property type="component" value="Chromosome 22"/>
</dbReference>
<evidence type="ECO:0000256" key="4">
    <source>
        <dbReference type="ARBA" id="ARBA00022692"/>
    </source>
</evidence>
<evidence type="ECO:0000256" key="3">
    <source>
        <dbReference type="ARBA" id="ARBA00022448"/>
    </source>
</evidence>
<evidence type="ECO:0000256" key="9">
    <source>
        <dbReference type="ARBA" id="ARBA00023136"/>
    </source>
</evidence>
<organism evidence="12 13">
    <name type="scientific">Nicotiana tabacum</name>
    <name type="common">Common tobacco</name>
    <dbReference type="NCBI Taxonomy" id="4097"/>
    <lineage>
        <taxon>Eukaryota</taxon>
        <taxon>Viridiplantae</taxon>
        <taxon>Streptophyta</taxon>
        <taxon>Embryophyta</taxon>
        <taxon>Tracheophyta</taxon>
        <taxon>Spermatophyta</taxon>
        <taxon>Magnoliopsida</taxon>
        <taxon>eudicotyledons</taxon>
        <taxon>Gunneridae</taxon>
        <taxon>Pentapetalae</taxon>
        <taxon>asterids</taxon>
        <taxon>lamiids</taxon>
        <taxon>Solanales</taxon>
        <taxon>Solanaceae</taxon>
        <taxon>Nicotianoideae</taxon>
        <taxon>Nicotianeae</taxon>
        <taxon>Nicotiana</taxon>
    </lineage>
</organism>
<feature type="transmembrane region" description="Helical" evidence="11">
    <location>
        <begin position="50"/>
        <end position="70"/>
    </location>
</feature>
<keyword evidence="4 11" id="KW-0812">Transmembrane</keyword>
<evidence type="ECO:0000256" key="7">
    <source>
        <dbReference type="ARBA" id="ARBA00022927"/>
    </source>
</evidence>
<dbReference type="InterPro" id="IPR000133">
    <property type="entry name" value="ER_ret_rcpt"/>
</dbReference>
<name>A0A1S3Y6U5_TOBAC</name>
<evidence type="ECO:0000313" key="13">
    <source>
        <dbReference type="RefSeq" id="XP_016447672.1"/>
    </source>
</evidence>